<dbReference type="SMART" id="SM00174">
    <property type="entry name" value="RHO"/>
    <property type="match status" value="1"/>
</dbReference>
<dbReference type="Pfam" id="PF00071">
    <property type="entry name" value="Ras"/>
    <property type="match status" value="1"/>
</dbReference>
<accession>A0A1B6LEK1</accession>
<dbReference type="GO" id="GO:0003924">
    <property type="term" value="F:GTPase activity"/>
    <property type="evidence" value="ECO:0007669"/>
    <property type="project" value="InterPro"/>
</dbReference>
<protein>
    <recommendedName>
        <fullName evidence="7">Ras-related protein Rab-27A</fullName>
    </recommendedName>
</protein>
<dbReference type="SMART" id="SM00176">
    <property type="entry name" value="RAN"/>
    <property type="match status" value="1"/>
</dbReference>
<dbReference type="NCBIfam" id="TIGR00231">
    <property type="entry name" value="small_GTP"/>
    <property type="match status" value="1"/>
</dbReference>
<dbReference type="InterPro" id="IPR050305">
    <property type="entry name" value="Small_GTPase_Rab"/>
</dbReference>
<organism evidence="6">
    <name type="scientific">Graphocephala atropunctata</name>
    <dbReference type="NCBI Taxonomy" id="36148"/>
    <lineage>
        <taxon>Eukaryota</taxon>
        <taxon>Metazoa</taxon>
        <taxon>Ecdysozoa</taxon>
        <taxon>Arthropoda</taxon>
        <taxon>Hexapoda</taxon>
        <taxon>Insecta</taxon>
        <taxon>Pterygota</taxon>
        <taxon>Neoptera</taxon>
        <taxon>Paraneoptera</taxon>
        <taxon>Hemiptera</taxon>
        <taxon>Auchenorrhyncha</taxon>
        <taxon>Membracoidea</taxon>
        <taxon>Cicadellidae</taxon>
        <taxon>Cicadellinae</taxon>
        <taxon>Cicadellini</taxon>
        <taxon>Graphocephala</taxon>
    </lineage>
</organism>
<keyword evidence="5" id="KW-0636">Prenylation</keyword>
<dbReference type="PANTHER" id="PTHR47980">
    <property type="entry name" value="LD44762P"/>
    <property type="match status" value="1"/>
</dbReference>
<evidence type="ECO:0008006" key="7">
    <source>
        <dbReference type="Google" id="ProtNLM"/>
    </source>
</evidence>
<sequence>MAAKMSADYDYLIKFLFLGDSGVGKTSFLIRYTDGIFASKFVSTVGIDFRLKRVVYKTLGRSQIVNLQLWDTAGQERFRSITTAYYKDAMGFLLLFDLTNEQSFLEVRNWLELLKIHAYCEKPDVILCGNKADLEDRRVIPAERARELAARYGLQYLETSAESGQNVDLAVEMLLDMVMLRMERGVDEAMTRYVSRSPDTVTVGESTNHTRCQC</sequence>
<keyword evidence="3" id="KW-0342">GTP-binding</keyword>
<evidence type="ECO:0000313" key="6">
    <source>
        <dbReference type="EMBL" id="JAT22129.1"/>
    </source>
</evidence>
<dbReference type="GO" id="GO:0005525">
    <property type="term" value="F:GTP binding"/>
    <property type="evidence" value="ECO:0007669"/>
    <property type="project" value="UniProtKB-KW"/>
</dbReference>
<dbReference type="SUPFAM" id="SSF52540">
    <property type="entry name" value="P-loop containing nucleoside triphosphate hydrolases"/>
    <property type="match status" value="1"/>
</dbReference>
<name>A0A1B6LEK1_9HEMI</name>
<keyword evidence="2" id="KW-0547">Nucleotide-binding</keyword>
<dbReference type="SMART" id="SM00173">
    <property type="entry name" value="RAS"/>
    <property type="match status" value="1"/>
</dbReference>
<dbReference type="PROSITE" id="PS51419">
    <property type="entry name" value="RAB"/>
    <property type="match status" value="1"/>
</dbReference>
<evidence type="ECO:0000256" key="4">
    <source>
        <dbReference type="ARBA" id="ARBA00023288"/>
    </source>
</evidence>
<evidence type="ECO:0000256" key="1">
    <source>
        <dbReference type="ARBA" id="ARBA00006270"/>
    </source>
</evidence>
<dbReference type="EMBL" id="GEBQ01017848">
    <property type="protein sequence ID" value="JAT22129.1"/>
    <property type="molecule type" value="Transcribed_RNA"/>
</dbReference>
<evidence type="ECO:0000256" key="3">
    <source>
        <dbReference type="ARBA" id="ARBA00023134"/>
    </source>
</evidence>
<dbReference type="PROSITE" id="PS51421">
    <property type="entry name" value="RAS"/>
    <property type="match status" value="1"/>
</dbReference>
<dbReference type="InterPro" id="IPR005225">
    <property type="entry name" value="Small_GTP-bd"/>
</dbReference>
<dbReference type="FunFam" id="3.40.50.300:FF:001149">
    <property type="entry name" value="Rab40, isoform A"/>
    <property type="match status" value="1"/>
</dbReference>
<evidence type="ECO:0000256" key="5">
    <source>
        <dbReference type="ARBA" id="ARBA00023289"/>
    </source>
</evidence>
<gene>
    <name evidence="6" type="ORF">g.7087</name>
</gene>
<dbReference type="PROSITE" id="PS51420">
    <property type="entry name" value="RHO"/>
    <property type="match status" value="1"/>
</dbReference>
<proteinExistence type="inferred from homology"/>
<keyword evidence="4" id="KW-0449">Lipoprotein</keyword>
<dbReference type="AlphaFoldDB" id="A0A1B6LEK1"/>
<reference evidence="6" key="1">
    <citation type="submission" date="2015-11" db="EMBL/GenBank/DDBJ databases">
        <title>De novo transcriptome assembly of four potential Pierce s Disease insect vectors from Arizona vineyards.</title>
        <authorList>
            <person name="Tassone E.E."/>
        </authorList>
    </citation>
    <scope>NUCLEOTIDE SEQUENCE</scope>
</reference>
<dbReference type="PRINTS" id="PR00449">
    <property type="entry name" value="RASTRNSFRMNG"/>
</dbReference>
<dbReference type="SMART" id="SM00175">
    <property type="entry name" value="RAB"/>
    <property type="match status" value="1"/>
</dbReference>
<dbReference type="InterPro" id="IPR027417">
    <property type="entry name" value="P-loop_NTPase"/>
</dbReference>
<comment type="similarity">
    <text evidence="1">Belongs to the small GTPase superfamily. Rab family.</text>
</comment>
<evidence type="ECO:0000256" key="2">
    <source>
        <dbReference type="ARBA" id="ARBA00022741"/>
    </source>
</evidence>
<dbReference type="InterPro" id="IPR001806">
    <property type="entry name" value="Small_GTPase"/>
</dbReference>
<dbReference type="Gene3D" id="3.40.50.300">
    <property type="entry name" value="P-loop containing nucleotide triphosphate hydrolases"/>
    <property type="match status" value="1"/>
</dbReference>